<accession>A0A934N124</accession>
<dbReference type="Proteomes" id="UP000612893">
    <property type="component" value="Unassembled WGS sequence"/>
</dbReference>
<dbReference type="EMBL" id="JAEKNR010000003">
    <property type="protein sequence ID" value="MBJ7596495.1"/>
    <property type="molecule type" value="Genomic_DNA"/>
</dbReference>
<organism evidence="1 2">
    <name type="scientific">Candidatus Nephthysia bennettiae</name>
    <dbReference type="NCBI Taxonomy" id="3127016"/>
    <lineage>
        <taxon>Bacteria</taxon>
        <taxon>Bacillati</taxon>
        <taxon>Candidatus Dormiibacterota</taxon>
        <taxon>Candidatus Dormibacteria</taxon>
        <taxon>Candidatus Dormibacterales</taxon>
        <taxon>Candidatus Dormibacteraceae</taxon>
        <taxon>Candidatus Nephthysia</taxon>
    </lineage>
</organism>
<evidence type="ECO:0000313" key="2">
    <source>
        <dbReference type="Proteomes" id="UP000612893"/>
    </source>
</evidence>
<reference evidence="1" key="1">
    <citation type="submission" date="2020-10" db="EMBL/GenBank/DDBJ databases">
        <title>Ca. Dormibacterota MAGs.</title>
        <authorList>
            <person name="Montgomery K."/>
        </authorList>
    </citation>
    <scope>NUCLEOTIDE SEQUENCE [LARGE SCALE GENOMIC DNA]</scope>
    <source>
        <strain evidence="1">SC8812_S17_10</strain>
    </source>
</reference>
<comment type="caution">
    <text evidence="1">The sequence shown here is derived from an EMBL/GenBank/DDBJ whole genome shotgun (WGS) entry which is preliminary data.</text>
</comment>
<evidence type="ECO:0000313" key="1">
    <source>
        <dbReference type="EMBL" id="MBJ7596495.1"/>
    </source>
</evidence>
<proteinExistence type="predicted"/>
<gene>
    <name evidence="1" type="ORF">JF922_00175</name>
</gene>
<protein>
    <submittedName>
        <fullName evidence="1">Uncharacterized protein</fullName>
    </submittedName>
</protein>
<dbReference type="AlphaFoldDB" id="A0A934N124"/>
<dbReference type="RefSeq" id="WP_338198327.1">
    <property type="nucleotide sequence ID" value="NZ_JAEKNR010000003.1"/>
</dbReference>
<name>A0A934N124_9BACT</name>
<keyword evidence="2" id="KW-1185">Reference proteome</keyword>
<sequence length="121" mass="12098">MPLTLTISASPVQEQAGPKGLGPLTIVGAANIEQVDVRALASGDNVFTVPTAPAGVVGCLIVPPTTNTFTLKLKGSAGDTGIVISKTGPTVLGFDPAALPAAIIVNSSASFVTGQLVVNWF</sequence>